<comment type="caution">
    <text evidence="1">The sequence shown here is derived from an EMBL/GenBank/DDBJ whole genome shotgun (WGS) entry which is preliminary data.</text>
</comment>
<dbReference type="SUPFAM" id="SSF53335">
    <property type="entry name" value="S-adenosyl-L-methionine-dependent methyltransferases"/>
    <property type="match status" value="1"/>
</dbReference>
<dbReference type="GO" id="GO:0008168">
    <property type="term" value="F:methyltransferase activity"/>
    <property type="evidence" value="ECO:0007669"/>
    <property type="project" value="TreeGrafter"/>
</dbReference>
<dbReference type="AlphaFoldDB" id="A0AAD5TAU7"/>
<dbReference type="Proteomes" id="UP001211907">
    <property type="component" value="Unassembled WGS sequence"/>
</dbReference>
<dbReference type="CDD" id="cd02440">
    <property type="entry name" value="AdoMet_MTases"/>
    <property type="match status" value="1"/>
</dbReference>
<dbReference type="PANTHER" id="PTHR43591:SF24">
    <property type="entry name" value="2-METHOXY-6-POLYPRENYL-1,4-BENZOQUINOL METHYLASE, MITOCHONDRIAL"/>
    <property type="match status" value="1"/>
</dbReference>
<evidence type="ECO:0000313" key="2">
    <source>
        <dbReference type="Proteomes" id="UP001211907"/>
    </source>
</evidence>
<dbReference type="Gene3D" id="3.40.50.150">
    <property type="entry name" value="Vaccinia Virus protein VP39"/>
    <property type="match status" value="2"/>
</dbReference>
<evidence type="ECO:0000313" key="1">
    <source>
        <dbReference type="EMBL" id="KAJ3140813.1"/>
    </source>
</evidence>
<protein>
    <recommendedName>
        <fullName evidence="3">Methyltransferase domain-containing protein</fullName>
    </recommendedName>
</protein>
<evidence type="ECO:0008006" key="3">
    <source>
        <dbReference type="Google" id="ProtNLM"/>
    </source>
</evidence>
<dbReference type="InterPro" id="IPR029063">
    <property type="entry name" value="SAM-dependent_MTases_sf"/>
</dbReference>
<organism evidence="1 2">
    <name type="scientific">Physocladia obscura</name>
    <dbReference type="NCBI Taxonomy" id="109957"/>
    <lineage>
        <taxon>Eukaryota</taxon>
        <taxon>Fungi</taxon>
        <taxon>Fungi incertae sedis</taxon>
        <taxon>Chytridiomycota</taxon>
        <taxon>Chytridiomycota incertae sedis</taxon>
        <taxon>Chytridiomycetes</taxon>
        <taxon>Chytridiales</taxon>
        <taxon>Chytriomycetaceae</taxon>
        <taxon>Physocladia</taxon>
    </lineage>
</organism>
<name>A0AAD5TAU7_9FUNG</name>
<keyword evidence="2" id="KW-1185">Reference proteome</keyword>
<dbReference type="EMBL" id="JADGJH010000045">
    <property type="protein sequence ID" value="KAJ3140813.1"/>
    <property type="molecule type" value="Genomic_DNA"/>
</dbReference>
<proteinExistence type="predicted"/>
<accession>A0AAD5TAU7</accession>
<dbReference type="PANTHER" id="PTHR43591">
    <property type="entry name" value="METHYLTRANSFERASE"/>
    <property type="match status" value="1"/>
</dbReference>
<gene>
    <name evidence="1" type="ORF">HK100_008984</name>
</gene>
<reference evidence="1" key="1">
    <citation type="submission" date="2020-05" db="EMBL/GenBank/DDBJ databases">
        <title>Phylogenomic resolution of chytrid fungi.</title>
        <authorList>
            <person name="Stajich J.E."/>
            <person name="Amses K."/>
            <person name="Simmons R."/>
            <person name="Seto K."/>
            <person name="Myers J."/>
            <person name="Bonds A."/>
            <person name="Quandt C.A."/>
            <person name="Barry K."/>
            <person name="Liu P."/>
            <person name="Grigoriev I."/>
            <person name="Longcore J.E."/>
            <person name="James T.Y."/>
        </authorList>
    </citation>
    <scope>NUCLEOTIDE SEQUENCE</scope>
    <source>
        <strain evidence="1">JEL0513</strain>
    </source>
</reference>
<sequence length="302" mass="32849">MSGEWDDHAKRYAKWSDRQTLPHAQFAFNALEIPVPFSQSAPQHQHSVPVKILDVAAGDGAFALTAARVLLPPPLSSSLENTGPMYQIIATDFSPEMIRILAEKASSQKLRVECRVEDGQPNGIKCIEEMYRVLKPGGKLVFTTWSDSFIPHLLLSSLIEINPSAAITHIASKAISPPPTSPNPPPPKPRWSDPIWLRNIEMAAALSPAPLDTAVALSTATVTVRRHEVAEFAQMVQAGPSVRAAMRAEGWTRDEDWKKVPEGIGRVFEKVYIPTAGSGGEDEVAVPLLSQANVVICIKGVQ</sequence>